<evidence type="ECO:0000256" key="3">
    <source>
        <dbReference type="PROSITE-ProRule" id="PRU00059"/>
    </source>
</evidence>
<proteinExistence type="predicted"/>
<reference evidence="6 7" key="1">
    <citation type="submission" date="2021-06" db="EMBL/GenBank/DDBJ databases">
        <authorList>
            <person name="Palmer J.M."/>
        </authorList>
    </citation>
    <scope>NUCLEOTIDE SEQUENCE [LARGE SCALE GENOMIC DNA]</scope>
    <source>
        <strain evidence="7">if_2019</strain>
        <tissue evidence="6">Muscle</tissue>
    </source>
</reference>
<feature type="signal peptide" evidence="4">
    <location>
        <begin position="1"/>
        <end position="21"/>
    </location>
</feature>
<evidence type="ECO:0000256" key="2">
    <source>
        <dbReference type="ARBA" id="ARBA00023157"/>
    </source>
</evidence>
<feature type="chain" id="PRO_5047182470" evidence="4">
    <location>
        <begin position="22"/>
        <end position="191"/>
    </location>
</feature>
<dbReference type="EMBL" id="JAHRIQ010027672">
    <property type="protein sequence ID" value="MEQ2230544.1"/>
    <property type="molecule type" value="Genomic_DNA"/>
</dbReference>
<evidence type="ECO:0000256" key="1">
    <source>
        <dbReference type="ARBA" id="ARBA00022737"/>
    </source>
</evidence>
<accession>A0ABV0TCK5</accession>
<keyword evidence="2 3" id="KW-1015">Disulfide bond</keyword>
<dbReference type="SUPFAM" id="SSF49854">
    <property type="entry name" value="Spermadhesin, CUB domain"/>
    <property type="match status" value="1"/>
</dbReference>
<comment type="caution">
    <text evidence="3">Lacks conserved residue(s) required for the propagation of feature annotation.</text>
</comment>
<evidence type="ECO:0000313" key="6">
    <source>
        <dbReference type="EMBL" id="MEQ2230544.1"/>
    </source>
</evidence>
<feature type="domain" description="CUB" evidence="5">
    <location>
        <begin position="44"/>
        <end position="158"/>
    </location>
</feature>
<keyword evidence="4" id="KW-0732">Signal</keyword>
<dbReference type="CDD" id="cd00041">
    <property type="entry name" value="CUB"/>
    <property type="match status" value="1"/>
</dbReference>
<dbReference type="PANTHER" id="PTHR24251:SF27">
    <property type="entry name" value="NEUROPILIN AND TOLLOID-LIKE PROTEIN 1"/>
    <property type="match status" value="1"/>
</dbReference>
<dbReference type="InterPro" id="IPR035914">
    <property type="entry name" value="Sperma_CUB_dom_sf"/>
</dbReference>
<dbReference type="SMART" id="SM00042">
    <property type="entry name" value="CUB"/>
    <property type="match status" value="1"/>
</dbReference>
<comment type="caution">
    <text evidence="6">The sequence shown here is derived from an EMBL/GenBank/DDBJ whole genome shotgun (WGS) entry which is preliminary data.</text>
</comment>
<dbReference type="Proteomes" id="UP001482620">
    <property type="component" value="Unassembled WGS sequence"/>
</dbReference>
<evidence type="ECO:0000256" key="4">
    <source>
        <dbReference type="SAM" id="SignalP"/>
    </source>
</evidence>
<dbReference type="Pfam" id="PF00431">
    <property type="entry name" value="CUB"/>
    <property type="match status" value="1"/>
</dbReference>
<keyword evidence="1" id="KW-0677">Repeat</keyword>
<dbReference type="Gene3D" id="2.60.120.290">
    <property type="entry name" value="Spermadhesin, CUB domain"/>
    <property type="match status" value="1"/>
</dbReference>
<gene>
    <name evidence="6" type="primary">NETO1_4</name>
    <name evidence="6" type="ORF">ILYODFUR_030406</name>
</gene>
<keyword evidence="7" id="KW-1185">Reference proteome</keyword>
<evidence type="ECO:0000313" key="7">
    <source>
        <dbReference type="Proteomes" id="UP001482620"/>
    </source>
</evidence>
<dbReference type="InterPro" id="IPR000859">
    <property type="entry name" value="CUB_dom"/>
</dbReference>
<dbReference type="PANTHER" id="PTHR24251">
    <property type="entry name" value="OVOCHYMASE-RELATED"/>
    <property type="match status" value="1"/>
</dbReference>
<protein>
    <submittedName>
        <fullName evidence="6">Neuropilin and tolloid-like protein 1</fullName>
    </submittedName>
</protein>
<sequence>MVHKLLQLIAVATSLIPPEMCGSTAKTKQIQVKNNSGVTPAGQCGTWVKEPSGGYFTSPNYPEKYPPERECIYIIEASPRQCIDLFFDEKYSIEPSWECRFDHIEIRDGPFSFSPIIGRYCGPESPAYVRSSGRYLYIKFVVDGELEAIGFSARYNFTQGKQELSKFWGNPTEHPNHKLCFYLLHCASFIR</sequence>
<organism evidence="6 7">
    <name type="scientific">Ilyodon furcidens</name>
    <name type="common">goldbreast splitfin</name>
    <dbReference type="NCBI Taxonomy" id="33524"/>
    <lineage>
        <taxon>Eukaryota</taxon>
        <taxon>Metazoa</taxon>
        <taxon>Chordata</taxon>
        <taxon>Craniata</taxon>
        <taxon>Vertebrata</taxon>
        <taxon>Euteleostomi</taxon>
        <taxon>Actinopterygii</taxon>
        <taxon>Neopterygii</taxon>
        <taxon>Teleostei</taxon>
        <taxon>Neoteleostei</taxon>
        <taxon>Acanthomorphata</taxon>
        <taxon>Ovalentaria</taxon>
        <taxon>Atherinomorphae</taxon>
        <taxon>Cyprinodontiformes</taxon>
        <taxon>Goodeidae</taxon>
        <taxon>Ilyodon</taxon>
    </lineage>
</organism>
<evidence type="ECO:0000259" key="5">
    <source>
        <dbReference type="PROSITE" id="PS01180"/>
    </source>
</evidence>
<dbReference type="PROSITE" id="PS01180">
    <property type="entry name" value="CUB"/>
    <property type="match status" value="1"/>
</dbReference>
<name>A0ABV0TCK5_9TELE</name>
<feature type="disulfide bond" evidence="3">
    <location>
        <begin position="44"/>
        <end position="71"/>
    </location>
</feature>